<protein>
    <submittedName>
        <fullName evidence="3">Uncharacterized protein</fullName>
    </submittedName>
</protein>
<evidence type="ECO:0000313" key="4">
    <source>
        <dbReference type="Proteomes" id="UP000001449"/>
    </source>
</evidence>
<dbReference type="InParanoid" id="B8C7Z5"/>
<keyword evidence="2" id="KW-0812">Transmembrane</keyword>
<feature type="region of interest" description="Disordered" evidence="1">
    <location>
        <begin position="146"/>
        <end position="168"/>
    </location>
</feature>
<feature type="compositionally biased region" description="Low complexity" evidence="1">
    <location>
        <begin position="146"/>
        <end position="162"/>
    </location>
</feature>
<dbReference type="GeneID" id="7449298"/>
<feature type="compositionally biased region" description="Low complexity" evidence="1">
    <location>
        <begin position="346"/>
        <end position="364"/>
    </location>
</feature>
<name>B8C7Z5_THAPS</name>
<gene>
    <name evidence="3" type="ORF">THAPSDRAFT_23948</name>
</gene>
<dbReference type="AlphaFoldDB" id="B8C7Z5"/>
<organism evidence="3 4">
    <name type="scientific">Thalassiosira pseudonana</name>
    <name type="common">Marine diatom</name>
    <name type="synonym">Cyclotella nana</name>
    <dbReference type="NCBI Taxonomy" id="35128"/>
    <lineage>
        <taxon>Eukaryota</taxon>
        <taxon>Sar</taxon>
        <taxon>Stramenopiles</taxon>
        <taxon>Ochrophyta</taxon>
        <taxon>Bacillariophyta</taxon>
        <taxon>Coscinodiscophyceae</taxon>
        <taxon>Thalassiosirophycidae</taxon>
        <taxon>Thalassiosirales</taxon>
        <taxon>Thalassiosiraceae</taxon>
        <taxon>Thalassiosira</taxon>
    </lineage>
</organism>
<dbReference type="eggNOG" id="ENOG502T93J">
    <property type="taxonomic scope" value="Eukaryota"/>
</dbReference>
<dbReference type="PaxDb" id="35128-Thaps23948"/>
<feature type="region of interest" description="Disordered" evidence="1">
    <location>
        <begin position="329"/>
        <end position="374"/>
    </location>
</feature>
<dbReference type="Proteomes" id="UP000001449">
    <property type="component" value="Chromosome 9"/>
</dbReference>
<dbReference type="HOGENOM" id="CLU_357363_0_0_1"/>
<reference evidence="3 4" key="1">
    <citation type="journal article" date="2004" name="Science">
        <title>The genome of the diatom Thalassiosira pseudonana: ecology, evolution, and metabolism.</title>
        <authorList>
            <person name="Armbrust E.V."/>
            <person name="Berges J.A."/>
            <person name="Bowler C."/>
            <person name="Green B.R."/>
            <person name="Martinez D."/>
            <person name="Putnam N.H."/>
            <person name="Zhou S."/>
            <person name="Allen A.E."/>
            <person name="Apt K.E."/>
            <person name="Bechner M."/>
            <person name="Brzezinski M.A."/>
            <person name="Chaal B.K."/>
            <person name="Chiovitti A."/>
            <person name="Davis A.K."/>
            <person name="Demarest M.S."/>
            <person name="Detter J.C."/>
            <person name="Glavina T."/>
            <person name="Goodstein D."/>
            <person name="Hadi M.Z."/>
            <person name="Hellsten U."/>
            <person name="Hildebrand M."/>
            <person name="Jenkins B.D."/>
            <person name="Jurka J."/>
            <person name="Kapitonov V.V."/>
            <person name="Kroger N."/>
            <person name="Lau W.W."/>
            <person name="Lane T.W."/>
            <person name="Larimer F.W."/>
            <person name="Lippmeier J.C."/>
            <person name="Lucas S."/>
            <person name="Medina M."/>
            <person name="Montsant A."/>
            <person name="Obornik M."/>
            <person name="Parker M.S."/>
            <person name="Palenik B."/>
            <person name="Pazour G.J."/>
            <person name="Richardson P.M."/>
            <person name="Rynearson T.A."/>
            <person name="Saito M.A."/>
            <person name="Schwartz D.C."/>
            <person name="Thamatrakoln K."/>
            <person name="Valentin K."/>
            <person name="Vardi A."/>
            <person name="Wilkerson F.P."/>
            <person name="Rokhsar D.S."/>
        </authorList>
    </citation>
    <scope>NUCLEOTIDE SEQUENCE [LARGE SCALE GENOMIC DNA]</scope>
    <source>
        <strain evidence="3 4">CCMP1335</strain>
    </source>
</reference>
<keyword evidence="2" id="KW-1133">Transmembrane helix</keyword>
<reference evidence="3 4" key="2">
    <citation type="journal article" date="2008" name="Nature">
        <title>The Phaeodactylum genome reveals the evolutionary history of diatom genomes.</title>
        <authorList>
            <person name="Bowler C."/>
            <person name="Allen A.E."/>
            <person name="Badger J.H."/>
            <person name="Grimwood J."/>
            <person name="Jabbari K."/>
            <person name="Kuo A."/>
            <person name="Maheswari U."/>
            <person name="Martens C."/>
            <person name="Maumus F."/>
            <person name="Otillar R.P."/>
            <person name="Rayko E."/>
            <person name="Salamov A."/>
            <person name="Vandepoele K."/>
            <person name="Beszteri B."/>
            <person name="Gruber A."/>
            <person name="Heijde M."/>
            <person name="Katinka M."/>
            <person name="Mock T."/>
            <person name="Valentin K."/>
            <person name="Verret F."/>
            <person name="Berges J.A."/>
            <person name="Brownlee C."/>
            <person name="Cadoret J.P."/>
            <person name="Chiovitti A."/>
            <person name="Choi C.J."/>
            <person name="Coesel S."/>
            <person name="De Martino A."/>
            <person name="Detter J.C."/>
            <person name="Durkin C."/>
            <person name="Falciatore A."/>
            <person name="Fournet J."/>
            <person name="Haruta M."/>
            <person name="Huysman M.J."/>
            <person name="Jenkins B.D."/>
            <person name="Jiroutova K."/>
            <person name="Jorgensen R.E."/>
            <person name="Joubert Y."/>
            <person name="Kaplan A."/>
            <person name="Kroger N."/>
            <person name="Kroth P.G."/>
            <person name="La Roche J."/>
            <person name="Lindquist E."/>
            <person name="Lommer M."/>
            <person name="Martin-Jezequel V."/>
            <person name="Lopez P.J."/>
            <person name="Lucas S."/>
            <person name="Mangogna M."/>
            <person name="McGinnis K."/>
            <person name="Medlin L.K."/>
            <person name="Montsant A."/>
            <person name="Oudot-Le Secq M.P."/>
            <person name="Napoli C."/>
            <person name="Obornik M."/>
            <person name="Parker M.S."/>
            <person name="Petit J.L."/>
            <person name="Porcel B.M."/>
            <person name="Poulsen N."/>
            <person name="Robison M."/>
            <person name="Rychlewski L."/>
            <person name="Rynearson T.A."/>
            <person name="Schmutz J."/>
            <person name="Shapiro H."/>
            <person name="Siaut M."/>
            <person name="Stanley M."/>
            <person name="Sussman M.R."/>
            <person name="Taylor A.R."/>
            <person name="Vardi A."/>
            <person name="von Dassow P."/>
            <person name="Vyverman W."/>
            <person name="Willis A."/>
            <person name="Wyrwicz L.S."/>
            <person name="Rokhsar D.S."/>
            <person name="Weissenbach J."/>
            <person name="Armbrust E.V."/>
            <person name="Green B.R."/>
            <person name="Van de Peer Y."/>
            <person name="Grigoriev I.V."/>
        </authorList>
    </citation>
    <scope>NUCLEOTIDE SEQUENCE [LARGE SCALE GENOMIC DNA]</scope>
    <source>
        <strain evidence="3 4">CCMP1335</strain>
    </source>
</reference>
<dbReference type="EMBL" id="CM000645">
    <property type="protein sequence ID" value="EED90400.1"/>
    <property type="molecule type" value="Genomic_DNA"/>
</dbReference>
<evidence type="ECO:0000313" key="3">
    <source>
        <dbReference type="EMBL" id="EED90400.1"/>
    </source>
</evidence>
<dbReference type="RefSeq" id="XP_002292425.1">
    <property type="nucleotide sequence ID" value="XM_002292389.1"/>
</dbReference>
<evidence type="ECO:0000256" key="1">
    <source>
        <dbReference type="SAM" id="MobiDB-lite"/>
    </source>
</evidence>
<evidence type="ECO:0000256" key="2">
    <source>
        <dbReference type="SAM" id="Phobius"/>
    </source>
</evidence>
<keyword evidence="4" id="KW-1185">Reference proteome</keyword>
<feature type="transmembrane region" description="Helical" evidence="2">
    <location>
        <begin position="18"/>
        <end position="37"/>
    </location>
</feature>
<sequence length="785" mass="86417">MNDEISIIEHRRRRRKQFAVSTSSLLFVFVASCYFLLGEESSNRNGGGSGALYLQNTVQSLRNGEANKDERGLQADCIDEWHLSIELDEEATCTNSANVPSDWYSESIRKYLLHPTPEKCCASLVAGGYNTCFVLDACAEKGVNDTVSPTPKPTTKTTSVPSGTAEGVEGGHTTSTFFFYLDFDAGYCKADGKHDDLHDAFLFETAEECCASGWLNKDGCLSLTLEKLTAVNTQTPTSSSLLRPTVSPLSSVMVHNPTNTPSDCSKKVFHMSQDKEITCTNDGIYPDEWNSSRKAKRYLFTTGADCCTERFPDISCEIIDVCDSIKTIEVPPTDSPSAGPTKRTDLPSSLRSNNLSSTPSSNPSFTHSLRPSAGEIESTTVVNDTLSDPTQNPTWLAGCGWWHPSMKKFNTCENGGEYPEAWDKLAWADKKNLFYESAMMCCHGYFHGPCNMVDECGGEKDEDGISSLQTTDEPSIDVGGLVCEQREWHVSIETNVEYTCTNSKNFPQEWLYGSTRDNYLFGSANACCDHFFGPSQKCVTVDTCKEFTAKSTHSPVNESPILPPIDEYSGSSCNNLWHVSLVGGAKYTCTNDLAYPSIWNSGELKSRYLQATARACCDMHFSSMPCEIVDVCPDEDGVLEMNIVLPTSVPTSMPSTEPTTDFSDVLSEGCMEGWHPSITDSKTCTNSLIFPDAWPVSSMFRPSASDCCVTFFHSTDCVVVNTCSAFNTAITSAIPAQSSQKPARWWPEIYGTNVICVYSNDYPDWVSLNKNSFDSEKECCTVYRC</sequence>
<accession>B8C7Z5</accession>
<dbReference type="KEGG" id="tps:THAPSDRAFT_23948"/>
<keyword evidence="2" id="KW-0472">Membrane</keyword>
<proteinExistence type="predicted"/>